<dbReference type="Proteomes" id="UP000183900">
    <property type="component" value="Unassembled WGS sequence"/>
</dbReference>
<dbReference type="AlphaFoldDB" id="A0A0K6HQ39"/>
<dbReference type="SUPFAM" id="SSF56645">
    <property type="entry name" value="Acyl-CoA dehydrogenase NM domain-like"/>
    <property type="match status" value="1"/>
</dbReference>
<dbReference type="InterPro" id="IPR052166">
    <property type="entry name" value="Diverse_Acyl-CoA_DH"/>
</dbReference>
<dbReference type="Pfam" id="PF00441">
    <property type="entry name" value="Acyl-CoA_dh_1"/>
    <property type="match status" value="1"/>
</dbReference>
<dbReference type="OrthoDB" id="7801364at2"/>
<gene>
    <name evidence="9" type="ORF">Ga0061067_102230</name>
</gene>
<evidence type="ECO:0000256" key="2">
    <source>
        <dbReference type="ARBA" id="ARBA00009347"/>
    </source>
</evidence>
<evidence type="ECO:0000256" key="3">
    <source>
        <dbReference type="ARBA" id="ARBA00022630"/>
    </source>
</evidence>
<keyword evidence="3 5" id="KW-0285">Flavoprotein</keyword>
<reference evidence="10" key="1">
    <citation type="submission" date="2015-08" db="EMBL/GenBank/DDBJ databases">
        <authorList>
            <person name="Varghese N."/>
        </authorList>
    </citation>
    <scope>NUCLEOTIDE SEQUENCE [LARGE SCALE GENOMIC DNA]</scope>
    <source>
        <strain evidence="10">DSM 23407</strain>
    </source>
</reference>
<dbReference type="InterPro" id="IPR009100">
    <property type="entry name" value="AcylCoA_DH/oxidase_NM_dom_sf"/>
</dbReference>
<evidence type="ECO:0000259" key="7">
    <source>
        <dbReference type="Pfam" id="PF02770"/>
    </source>
</evidence>
<dbReference type="EMBL" id="CYHE01000002">
    <property type="protein sequence ID" value="CUA93035.1"/>
    <property type="molecule type" value="Genomic_DNA"/>
</dbReference>
<dbReference type="GO" id="GO:0005886">
    <property type="term" value="C:plasma membrane"/>
    <property type="evidence" value="ECO:0007669"/>
    <property type="project" value="TreeGrafter"/>
</dbReference>
<keyword evidence="10" id="KW-1185">Reference proteome</keyword>
<dbReference type="Pfam" id="PF02771">
    <property type="entry name" value="Acyl-CoA_dh_N"/>
    <property type="match status" value="1"/>
</dbReference>
<dbReference type="InterPro" id="IPR006091">
    <property type="entry name" value="Acyl-CoA_Oxase/DH_mid-dom"/>
</dbReference>
<dbReference type="Gene3D" id="1.20.140.10">
    <property type="entry name" value="Butyryl-CoA Dehydrogenase, subunit A, domain 3"/>
    <property type="match status" value="1"/>
</dbReference>
<proteinExistence type="inferred from homology"/>
<dbReference type="SUPFAM" id="SSF47203">
    <property type="entry name" value="Acyl-CoA dehydrogenase C-terminal domain-like"/>
    <property type="match status" value="1"/>
</dbReference>
<dbReference type="InterPro" id="IPR046373">
    <property type="entry name" value="Acyl-CoA_Oxase/DH_mid-dom_sf"/>
</dbReference>
<protein>
    <submittedName>
        <fullName evidence="9">Acyl-CoA dehydrogenase related to the alkylation response protein AidB</fullName>
    </submittedName>
</protein>
<feature type="domain" description="Acyl-CoA oxidase/dehydrogenase middle" evidence="7">
    <location>
        <begin position="160"/>
        <end position="261"/>
    </location>
</feature>
<dbReference type="GO" id="GO:0016627">
    <property type="term" value="F:oxidoreductase activity, acting on the CH-CH group of donors"/>
    <property type="evidence" value="ECO:0007669"/>
    <property type="project" value="InterPro"/>
</dbReference>
<dbReference type="PANTHER" id="PTHR42803">
    <property type="entry name" value="ACYL-COA DEHYDROGENASE"/>
    <property type="match status" value="1"/>
</dbReference>
<evidence type="ECO:0000259" key="6">
    <source>
        <dbReference type="Pfam" id="PF00441"/>
    </source>
</evidence>
<organism evidence="9 10">
    <name type="scientific">Pannonibacter indicus</name>
    <dbReference type="NCBI Taxonomy" id="466044"/>
    <lineage>
        <taxon>Bacteria</taxon>
        <taxon>Pseudomonadati</taxon>
        <taxon>Pseudomonadota</taxon>
        <taxon>Alphaproteobacteria</taxon>
        <taxon>Hyphomicrobiales</taxon>
        <taxon>Stappiaceae</taxon>
        <taxon>Pannonibacter</taxon>
    </lineage>
</organism>
<dbReference type="InterPro" id="IPR037069">
    <property type="entry name" value="AcylCoA_DH/ox_N_sf"/>
</dbReference>
<dbReference type="Pfam" id="PF02770">
    <property type="entry name" value="Acyl-CoA_dh_M"/>
    <property type="match status" value="1"/>
</dbReference>
<evidence type="ECO:0000256" key="1">
    <source>
        <dbReference type="ARBA" id="ARBA00001974"/>
    </source>
</evidence>
<evidence type="ECO:0000313" key="10">
    <source>
        <dbReference type="Proteomes" id="UP000183900"/>
    </source>
</evidence>
<feature type="domain" description="Acyl-CoA dehydrogenase/oxidase N-terminal" evidence="8">
    <location>
        <begin position="34"/>
        <end position="155"/>
    </location>
</feature>
<evidence type="ECO:0000256" key="5">
    <source>
        <dbReference type="RuleBase" id="RU362125"/>
    </source>
</evidence>
<name>A0A0K6HQ39_9HYPH</name>
<dbReference type="InterPro" id="IPR013786">
    <property type="entry name" value="AcylCoA_DH/ox_N"/>
</dbReference>
<evidence type="ECO:0000256" key="4">
    <source>
        <dbReference type="ARBA" id="ARBA00022827"/>
    </source>
</evidence>
<dbReference type="Gene3D" id="2.40.110.10">
    <property type="entry name" value="Butyryl-CoA Dehydrogenase, subunit A, domain 2"/>
    <property type="match status" value="1"/>
</dbReference>
<comment type="similarity">
    <text evidence="2 5">Belongs to the acyl-CoA dehydrogenase family.</text>
</comment>
<keyword evidence="5" id="KW-0560">Oxidoreductase</keyword>
<dbReference type="Gene3D" id="1.10.540.10">
    <property type="entry name" value="Acyl-CoA dehydrogenase/oxidase, N-terminal domain"/>
    <property type="match status" value="1"/>
</dbReference>
<feature type="domain" description="Acyl-CoA dehydrogenase/oxidase C-terminal" evidence="6">
    <location>
        <begin position="272"/>
        <end position="432"/>
    </location>
</feature>
<comment type="cofactor">
    <cofactor evidence="1 5">
        <name>FAD</name>
        <dbReference type="ChEBI" id="CHEBI:57692"/>
    </cofactor>
</comment>
<sequence>MEGFRAQADRTARLLQATPGWQAVQELLPDYDSETVEAVLREAAAFAVTELAPLNAVSDRQGCRIVDGRVKTPAGFAQAYRRYAEAGWLGMDLPETHGGQGLPLTLQAACLPLFERGCVSMMMAAGSSRAACHLLAAVAEPALAEEWISQLLAGEWTATICISEPDAGSDVGRIRTTAAQGSDGLWQINGVKSWISFGDHDLASRIGHCLLARTGKTAGTAGLSLFLVPDRMDGKANGITVQRIEEKMGLHGSPTCILGLDGARGWLLGEEGRGLHALFHMIELMRLQTGCQGLGLASASADIAEAYAQDRKQGGPPDRPPVPIAQHPDVSRQLSLLRRQTEVTRAAILESAARMDLARLSPDEKLRTDMRDFSAFMLPMIKTFGAEAGFDVSNRAIQVMGAAGYTKEWPVEQHLRDSRVMTIYEGTTGIQAIDFLTRRLWRDQGRGLAVFERLIREGIAAASADRPAEAAEAEAALDTFLAMAAELSALQGEPEAALYRAEDYMRCAWAAVTAWMALRLD</sequence>
<dbReference type="InterPro" id="IPR009075">
    <property type="entry name" value="AcylCo_DH/oxidase_C"/>
</dbReference>
<accession>A0A0K6HQ39</accession>
<keyword evidence="4 5" id="KW-0274">FAD</keyword>
<dbReference type="GO" id="GO:0050660">
    <property type="term" value="F:flavin adenine dinucleotide binding"/>
    <property type="evidence" value="ECO:0007669"/>
    <property type="project" value="InterPro"/>
</dbReference>
<dbReference type="RefSeq" id="WP_055454516.1">
    <property type="nucleotide sequence ID" value="NZ_CYHE01000002.1"/>
</dbReference>
<evidence type="ECO:0000313" key="9">
    <source>
        <dbReference type="EMBL" id="CUA93035.1"/>
    </source>
</evidence>
<dbReference type="PANTHER" id="PTHR42803:SF1">
    <property type="entry name" value="BROAD-SPECIFICITY LINEAR ACYL-COA DEHYDROGENASE FADE5"/>
    <property type="match status" value="1"/>
</dbReference>
<evidence type="ECO:0000259" key="8">
    <source>
        <dbReference type="Pfam" id="PF02771"/>
    </source>
</evidence>
<dbReference type="InterPro" id="IPR036250">
    <property type="entry name" value="AcylCo_DH-like_C"/>
</dbReference>